<gene>
    <name evidence="10" type="ORF">SAMN04487834_101434</name>
</gene>
<evidence type="ECO:0000256" key="3">
    <source>
        <dbReference type="ARBA" id="ARBA00022723"/>
    </source>
</evidence>
<feature type="binding site" evidence="8">
    <location>
        <position position="194"/>
    </location>
    <ligand>
        <name>Ca(2+)</name>
        <dbReference type="ChEBI" id="CHEBI:29108"/>
        <label>1</label>
    </ligand>
</feature>
<dbReference type="PANTHER" id="PTHR43447">
    <property type="entry name" value="ALPHA-AMYLASE"/>
    <property type="match status" value="1"/>
</dbReference>
<dbReference type="GO" id="GO:0005975">
    <property type="term" value="P:carbohydrate metabolic process"/>
    <property type="evidence" value="ECO:0007669"/>
    <property type="project" value="InterPro"/>
</dbReference>
<keyword evidence="4" id="KW-0378">Hydrolase</keyword>
<feature type="binding site" evidence="8">
    <location>
        <position position="161"/>
    </location>
    <ligand>
        <name>Ca(2+)</name>
        <dbReference type="ChEBI" id="CHEBI:29108"/>
        <label>2</label>
    </ligand>
</feature>
<keyword evidence="6" id="KW-0326">Glycosidase</keyword>
<keyword evidence="8" id="KW-0106">Calcium</keyword>
<evidence type="ECO:0000256" key="2">
    <source>
        <dbReference type="ARBA" id="ARBA00008061"/>
    </source>
</evidence>
<dbReference type="InterPro" id="IPR017853">
    <property type="entry name" value="GH"/>
</dbReference>
<dbReference type="InterPro" id="IPR013776">
    <property type="entry name" value="A-amylase_thermo"/>
</dbReference>
<feature type="binding site" evidence="8">
    <location>
        <position position="235"/>
    </location>
    <ligand>
        <name>Ca(2+)</name>
        <dbReference type="ChEBI" id="CHEBI:29108"/>
        <label>1</label>
    </ligand>
</feature>
<keyword evidence="11" id="KW-1185">Reference proteome</keyword>
<organism evidence="10 11">
    <name type="scientific">Sharpea azabuensis</name>
    <dbReference type="NCBI Taxonomy" id="322505"/>
    <lineage>
        <taxon>Bacteria</taxon>
        <taxon>Bacillati</taxon>
        <taxon>Bacillota</taxon>
        <taxon>Erysipelotrichia</taxon>
        <taxon>Erysipelotrichales</taxon>
        <taxon>Coprobacillaceae</taxon>
        <taxon>Sharpea</taxon>
    </lineage>
</organism>
<evidence type="ECO:0000256" key="7">
    <source>
        <dbReference type="PIRSR" id="PIRSR001021-1"/>
    </source>
</evidence>
<dbReference type="RefSeq" id="WP_074731695.1">
    <property type="nucleotide sequence ID" value="NZ_FNYK01000014.1"/>
</dbReference>
<dbReference type="OrthoDB" id="9805159at2"/>
<protein>
    <submittedName>
        <fullName evidence="10">Alpha-amylase</fullName>
    </submittedName>
</protein>
<dbReference type="GO" id="GO:0005509">
    <property type="term" value="F:calcium ion binding"/>
    <property type="evidence" value="ECO:0007669"/>
    <property type="project" value="InterPro"/>
</dbReference>
<feature type="binding site" evidence="8">
    <location>
        <position position="104"/>
    </location>
    <ligand>
        <name>Ca(2+)</name>
        <dbReference type="ChEBI" id="CHEBI:29108"/>
        <label>1</label>
    </ligand>
</feature>
<feature type="domain" description="Glycosyl hydrolase family 13 catalytic" evidence="9">
    <location>
        <begin position="4"/>
        <end position="396"/>
    </location>
</feature>
<evidence type="ECO:0000313" key="10">
    <source>
        <dbReference type="EMBL" id="SEI64948.1"/>
    </source>
</evidence>
<sequence length="474" mass="54896">MEKGVILQYFEWYTPSEPHLWVELKENAKKLKEAGFSAIWMPPSYKGIAGKNDVGYGAYDLYDLGEFDAKGSIPTKYGTKDELLTCVKSLHEAGLDVYSDVVLDHKMGADGFEKVKAREVANDKRDEFVSDEEEIEVATIFNFPARKDKYSSFHWNWEDFDGIDYDNTTHRHADYLFASKQWDDEVDDENENYDYLMGADLDFSNPDVVEECKRWGLWYLETVGNDGFRLDALKHIKASFYKEWIADLRQKTNKELFTVGEYWHGDVNRLLHYLQLVNYQFSLFDVPLHYNFYHASHSMGAFDMRDIFKNTLVACSPARAVTFVDNHDTQPAEGLQSFIDDWFKKQAYALILLREEGYPCVFYGDYYGIAHNHIASKRDMIDEMLEIRKDRMEGARHDYFNNPDIIGWTYEGLHQNGFAVIMTNARGGSRQMYMGESYRGCHMSDGKHEVVISDDGIGTFLVDDGDCSIYVTIE</sequence>
<dbReference type="InterPro" id="IPR013780">
    <property type="entry name" value="Glyco_hydro_b"/>
</dbReference>
<feature type="binding site" evidence="8">
    <location>
        <position position="404"/>
    </location>
    <ligand>
        <name>Ca(2+)</name>
        <dbReference type="ChEBI" id="CHEBI:29108"/>
        <label>3</label>
    </ligand>
</feature>
<dbReference type="eggNOG" id="COG0366">
    <property type="taxonomic scope" value="Bacteria"/>
</dbReference>
<evidence type="ECO:0000313" key="11">
    <source>
        <dbReference type="Proteomes" id="UP000183028"/>
    </source>
</evidence>
<dbReference type="Gene3D" id="2.40.30.140">
    <property type="match status" value="1"/>
</dbReference>
<feature type="active site" description="Nucleophile" evidence="7">
    <location>
        <position position="231"/>
    </location>
</feature>
<evidence type="ECO:0000256" key="8">
    <source>
        <dbReference type="PIRSR" id="PIRSR001021-2"/>
    </source>
</evidence>
<dbReference type="STRING" id="322505.SAMN04487836_102144"/>
<dbReference type="Proteomes" id="UP000183028">
    <property type="component" value="Unassembled WGS sequence"/>
</dbReference>
<reference evidence="11" key="1">
    <citation type="submission" date="2016-10" db="EMBL/GenBank/DDBJ databases">
        <authorList>
            <person name="Varghese N."/>
        </authorList>
    </citation>
    <scope>NUCLEOTIDE SEQUENCE [LARGE SCALE GENOMIC DNA]</scope>
    <source>
        <strain evidence="11">DSM 20406</strain>
    </source>
</reference>
<accession>A0A1H6SA06</accession>
<dbReference type="GO" id="GO:0004553">
    <property type="term" value="F:hydrolase activity, hydrolyzing O-glycosyl compounds"/>
    <property type="evidence" value="ECO:0007669"/>
    <property type="project" value="InterPro"/>
</dbReference>
<evidence type="ECO:0000256" key="5">
    <source>
        <dbReference type="ARBA" id="ARBA00023277"/>
    </source>
</evidence>
<proteinExistence type="inferred from homology"/>
<comment type="similarity">
    <text evidence="2">Belongs to the glycosyl hydrolase 13 family.</text>
</comment>
<feature type="active site" description="Proton donor" evidence="7">
    <location>
        <position position="261"/>
    </location>
</feature>
<dbReference type="NCBIfam" id="NF006969">
    <property type="entry name" value="PRK09441.1-2"/>
    <property type="match status" value="1"/>
</dbReference>
<evidence type="ECO:0000259" key="9">
    <source>
        <dbReference type="SMART" id="SM00642"/>
    </source>
</evidence>
<feature type="binding site" evidence="8">
    <location>
        <position position="183"/>
    </location>
    <ligand>
        <name>Ca(2+)</name>
        <dbReference type="ChEBI" id="CHEBI:29108"/>
        <label>2</label>
    </ligand>
</feature>
<name>A0A1H6SA06_9FIRM</name>
<dbReference type="EMBL" id="FNYK01000014">
    <property type="protein sequence ID" value="SEI64948.1"/>
    <property type="molecule type" value="Genomic_DNA"/>
</dbReference>
<dbReference type="NCBIfam" id="NF006968">
    <property type="entry name" value="PRK09441.1-1"/>
    <property type="match status" value="1"/>
</dbReference>
<evidence type="ECO:0000256" key="4">
    <source>
        <dbReference type="ARBA" id="ARBA00022801"/>
    </source>
</evidence>
<feature type="binding site" evidence="8">
    <location>
        <position position="200"/>
    </location>
    <ligand>
        <name>Ca(2+)</name>
        <dbReference type="ChEBI" id="CHEBI:29108"/>
        <label>1</label>
    </ligand>
</feature>
<dbReference type="SMART" id="SM00642">
    <property type="entry name" value="Aamy"/>
    <property type="match status" value="1"/>
</dbReference>
<dbReference type="Pfam" id="PF00128">
    <property type="entry name" value="Alpha-amylase"/>
    <property type="match status" value="1"/>
</dbReference>
<dbReference type="CDD" id="cd11318">
    <property type="entry name" value="AmyAc_bac_fung_AmyA"/>
    <property type="match status" value="1"/>
</dbReference>
<dbReference type="Gene3D" id="2.60.40.1180">
    <property type="entry name" value="Golgi alpha-mannosidase II"/>
    <property type="match status" value="1"/>
</dbReference>
<dbReference type="AlphaFoldDB" id="A0A1H6SA06"/>
<feature type="binding site" evidence="8">
    <location>
        <position position="300"/>
    </location>
    <ligand>
        <name>Ca(2+)</name>
        <dbReference type="ChEBI" id="CHEBI:29108"/>
        <label>3</label>
    </ligand>
</feature>
<evidence type="ECO:0000256" key="1">
    <source>
        <dbReference type="ARBA" id="ARBA00001913"/>
    </source>
</evidence>
<dbReference type="PIRSF" id="PIRSF001021">
    <property type="entry name" value="Alph-amls_thrmst"/>
    <property type="match status" value="1"/>
</dbReference>
<evidence type="ECO:0000256" key="6">
    <source>
        <dbReference type="ARBA" id="ARBA00023295"/>
    </source>
</evidence>
<dbReference type="InterPro" id="IPR006047">
    <property type="entry name" value="GH13_cat_dom"/>
</dbReference>
<dbReference type="SUPFAM" id="SSF51445">
    <property type="entry name" value="(Trans)glycosidases"/>
    <property type="match status" value="1"/>
</dbReference>
<keyword evidence="5" id="KW-0119">Carbohydrate metabolism</keyword>
<dbReference type="Gene3D" id="3.20.20.80">
    <property type="entry name" value="Glycosidases"/>
    <property type="match status" value="1"/>
</dbReference>
<dbReference type="SUPFAM" id="SSF51011">
    <property type="entry name" value="Glycosyl hydrolase domain"/>
    <property type="match status" value="1"/>
</dbReference>
<feature type="binding site" evidence="8">
    <location>
        <position position="202"/>
    </location>
    <ligand>
        <name>Ca(2+)</name>
        <dbReference type="ChEBI" id="CHEBI:29108"/>
        <label>2</label>
    </ligand>
</feature>
<comment type="cofactor">
    <cofactor evidence="1">
        <name>Ca(2+)</name>
        <dbReference type="ChEBI" id="CHEBI:29108"/>
    </cofactor>
</comment>
<keyword evidence="3 8" id="KW-0479">Metal-binding</keyword>